<dbReference type="Proteomes" id="UP000094291">
    <property type="component" value="Unassembled WGS sequence"/>
</dbReference>
<dbReference type="Gene3D" id="1.20.1250.20">
    <property type="entry name" value="MFS general substrate transporter like domains"/>
    <property type="match status" value="2"/>
</dbReference>
<feature type="transmembrane region" description="Helical" evidence="4">
    <location>
        <begin position="192"/>
        <end position="214"/>
    </location>
</feature>
<feature type="transmembrane region" description="Helical" evidence="4">
    <location>
        <begin position="279"/>
        <end position="303"/>
    </location>
</feature>
<dbReference type="SUPFAM" id="SSF103473">
    <property type="entry name" value="MFS general substrate transporter"/>
    <property type="match status" value="1"/>
</dbReference>
<feature type="transmembrane region" description="Helical" evidence="4">
    <location>
        <begin position="139"/>
        <end position="157"/>
    </location>
</feature>
<reference evidence="6 7" key="1">
    <citation type="submission" date="2016-08" db="EMBL/GenBank/DDBJ databases">
        <authorList>
            <person name="Seilhamer J.J."/>
        </authorList>
    </citation>
    <scope>NUCLEOTIDE SEQUENCE [LARGE SCALE GENOMIC DNA]</scope>
    <source>
        <strain evidence="6 7">PH27A</strain>
    </source>
</reference>
<dbReference type="GO" id="GO:0022857">
    <property type="term" value="F:transmembrane transporter activity"/>
    <property type="evidence" value="ECO:0007669"/>
    <property type="project" value="InterPro"/>
</dbReference>
<evidence type="ECO:0000256" key="2">
    <source>
        <dbReference type="ARBA" id="ARBA00022989"/>
    </source>
</evidence>
<dbReference type="InterPro" id="IPR011701">
    <property type="entry name" value="MFS"/>
</dbReference>
<accession>A0A1E2VFU1</accession>
<keyword evidence="7" id="KW-1185">Reference proteome</keyword>
<feature type="transmembrane region" description="Helical" evidence="4">
    <location>
        <begin position="49"/>
        <end position="68"/>
    </location>
</feature>
<dbReference type="PROSITE" id="PS50850">
    <property type="entry name" value="MFS"/>
    <property type="match status" value="1"/>
</dbReference>
<dbReference type="Pfam" id="PF07690">
    <property type="entry name" value="MFS_1"/>
    <property type="match status" value="1"/>
</dbReference>
<dbReference type="EMBL" id="MDTQ01000001">
    <property type="protein sequence ID" value="ODC05525.1"/>
    <property type="molecule type" value="Genomic_DNA"/>
</dbReference>
<proteinExistence type="predicted"/>
<dbReference type="InterPro" id="IPR036259">
    <property type="entry name" value="MFS_trans_sf"/>
</dbReference>
<name>A0A1E2VFU1_9GAMM</name>
<dbReference type="AlphaFoldDB" id="A0A1E2VFU1"/>
<evidence type="ECO:0000313" key="7">
    <source>
        <dbReference type="Proteomes" id="UP000094291"/>
    </source>
</evidence>
<dbReference type="PANTHER" id="PTHR23526">
    <property type="entry name" value="INTEGRAL MEMBRANE TRANSPORT PROTEIN-RELATED"/>
    <property type="match status" value="1"/>
</dbReference>
<sequence length="375" mass="39934">MLVVTIPLAAARLGASPVVLGALLSLPYVLPLLIAIPFGAWVTRHGSTLGLRLGATGFIAGAGCILLLPDYYGLITGQMLIGLSQLMTVIAGQTAISNLGTGKILERYFAWYATYCSIGQMIGPLIAGALIDHWGGPDTSFIAIFILTLAMAIAYKLPRDIPAGADKNKLDPKLLGYQAQIQLVKSNRHVQLSIMVSVAAMLALGAHGSFLPVYLETLDFPATTIGLLISLRALSAVAIRPFTSQLVKLARGRYRTMSLTILFMAAGMIPLGFTENLWALAILTILVGMGTGISQPLSMVVLADAVSKAQKSSAIAVRLMANRSMQFMAPLLLGLLVEFSQFSMAYLIGGIIVLLHLLFFLHPPQESDQPTAKSD</sequence>
<feature type="domain" description="Major facilitator superfamily (MFS) profile" evidence="5">
    <location>
        <begin position="189"/>
        <end position="375"/>
    </location>
</feature>
<evidence type="ECO:0000256" key="4">
    <source>
        <dbReference type="SAM" id="Phobius"/>
    </source>
</evidence>
<gene>
    <name evidence="6" type="ORF">BFW38_15750</name>
</gene>
<keyword evidence="1 4" id="KW-0812">Transmembrane</keyword>
<feature type="transmembrane region" description="Helical" evidence="4">
    <location>
        <begin position="108"/>
        <end position="127"/>
    </location>
</feature>
<evidence type="ECO:0000313" key="6">
    <source>
        <dbReference type="EMBL" id="ODC05525.1"/>
    </source>
</evidence>
<dbReference type="PANTHER" id="PTHR23526:SF4">
    <property type="entry name" value="INTEGRAL MEMBRANE TRANSPORT PROTEIN"/>
    <property type="match status" value="1"/>
</dbReference>
<feature type="transmembrane region" description="Helical" evidence="4">
    <location>
        <begin position="220"/>
        <end position="242"/>
    </location>
</feature>
<feature type="transmembrane region" description="Helical" evidence="4">
    <location>
        <begin position="74"/>
        <end position="96"/>
    </location>
</feature>
<evidence type="ECO:0000259" key="5">
    <source>
        <dbReference type="PROSITE" id="PS50850"/>
    </source>
</evidence>
<feature type="transmembrane region" description="Helical" evidence="4">
    <location>
        <begin position="254"/>
        <end position="273"/>
    </location>
</feature>
<evidence type="ECO:0000256" key="1">
    <source>
        <dbReference type="ARBA" id="ARBA00022692"/>
    </source>
</evidence>
<protein>
    <recommendedName>
        <fullName evidence="5">Major facilitator superfamily (MFS) profile domain-containing protein</fullName>
    </recommendedName>
</protein>
<dbReference type="InterPro" id="IPR020846">
    <property type="entry name" value="MFS_dom"/>
</dbReference>
<keyword evidence="3 4" id="KW-0472">Membrane</keyword>
<dbReference type="STRING" id="197479.BFW38_15750"/>
<evidence type="ECO:0000256" key="3">
    <source>
        <dbReference type="ARBA" id="ARBA00023136"/>
    </source>
</evidence>
<comment type="caution">
    <text evidence="6">The sequence shown here is derived from an EMBL/GenBank/DDBJ whole genome shotgun (WGS) entry which is preliminary data.</text>
</comment>
<feature type="transmembrane region" description="Helical" evidence="4">
    <location>
        <begin position="25"/>
        <end position="42"/>
    </location>
</feature>
<keyword evidence="2 4" id="KW-1133">Transmembrane helix</keyword>
<organism evidence="6 7">
    <name type="scientific">Terasakiispira papahanaumokuakeensis</name>
    <dbReference type="NCBI Taxonomy" id="197479"/>
    <lineage>
        <taxon>Bacteria</taxon>
        <taxon>Pseudomonadati</taxon>
        <taxon>Pseudomonadota</taxon>
        <taxon>Gammaproteobacteria</taxon>
        <taxon>Oceanospirillales</taxon>
        <taxon>Terasakiispira</taxon>
    </lineage>
</organism>
<dbReference type="InterPro" id="IPR052528">
    <property type="entry name" value="Sugar_transport-like"/>
</dbReference>